<protein>
    <submittedName>
        <fullName evidence="5">NP</fullName>
    </submittedName>
</protein>
<evidence type="ECO:0000259" key="2">
    <source>
        <dbReference type="Pfam" id="PF21422"/>
    </source>
</evidence>
<evidence type="ECO:0000256" key="1">
    <source>
        <dbReference type="SAM" id="Phobius"/>
    </source>
</evidence>
<organism evidence="5">
    <name type="scientific">Isavirus salaris</name>
    <dbReference type="NCBI Taxonomy" id="55987"/>
    <lineage>
        <taxon>Viruses</taxon>
        <taxon>Riboviria</taxon>
        <taxon>Orthornavirae</taxon>
        <taxon>Negarnaviricota</taxon>
        <taxon>Polyploviricotina</taxon>
        <taxon>Insthoviricetes</taxon>
        <taxon>Articulavirales</taxon>
        <taxon>Orthomyxoviridae</taxon>
        <taxon>Isavirus</taxon>
    </lineage>
</organism>
<feature type="domain" description="Infectious salmon anemia virus nucleoprotein C-terminal" evidence="2">
    <location>
        <begin position="379"/>
        <end position="578"/>
    </location>
</feature>
<feature type="domain" description="Infectious salmon anemia virus nucleoprotein helical bundle" evidence="4">
    <location>
        <begin position="273"/>
        <end position="377"/>
    </location>
</feature>
<evidence type="ECO:0000259" key="3">
    <source>
        <dbReference type="Pfam" id="PF21451"/>
    </source>
</evidence>
<reference evidence="5" key="1">
    <citation type="submission" date="2016-01" db="EMBL/GenBank/DDBJ databases">
        <title>In vivo virulence comparison of newly identified Infectious Salmon Anemia Virus (ISAV) strains found in the Atlantic Canada region.</title>
        <authorList>
            <person name="LeBlanc F."/>
            <person name="Leadbeater S."/>
            <person name="Laflamme M."/>
            <person name="Gagne N."/>
        </authorList>
    </citation>
    <scope>NUCLEOTIDE SEQUENCE</scope>
    <source>
        <strain evidence="5">CA/NS/2012-21/2012</strain>
    </source>
</reference>
<accession>A0A192ZIL5</accession>
<dbReference type="Pfam" id="PF21453">
    <property type="entry name" value="NCAP_ISAV_hel"/>
    <property type="match status" value="1"/>
</dbReference>
<dbReference type="InterPro" id="IPR048894">
    <property type="entry name" value="NCAP_ISAV_C"/>
</dbReference>
<feature type="domain" description="Infectious salmon anemia virus nucleoprotein N-terminal" evidence="3">
    <location>
        <begin position="6"/>
        <end position="95"/>
    </location>
</feature>
<dbReference type="Pfam" id="PF21422">
    <property type="entry name" value="NP_C_Orthomyx"/>
    <property type="match status" value="1"/>
</dbReference>
<sequence>MADKGMTYSFDVRDNTLVVRRSTATKSGIKISYREDRGTSLLQKAFAGTEDEFWVELDQDVYVDKKIRKFLEEEKMKDMSTRVSGAVAAAIERSVEFDNFSKESTANIEMAGVDDEEAGGSGLVDNRRKNKGVSNMAYNLSLFIGMVFPALTTFFSAILSEGEMSIWQNGQAIMRILALADEDGKRQTRTGGQRVDMADVTKLNVVTANGKVKQVEVNLNDLKAAFRQSRPKRSDYRKGQGSKATESSISNQCMALIMKSVLSADQLFAPGVKMMRTNGFNASYTTLAEGANIPSKYLRHMRNCGGVALDLMGMKRIKNSPEGAKSKIFSIIQKKVRGRCRTEEQRLLTSALKISDGENKFQRIMDTLCTSFLIDPPRTTKCFIPPISSLMMYIQEGNSVLAMDFMKNGEDACKICREAKLKVGVNSTFTMSVARTCVAVSMVATAFCSADIIENAVPGSERYRSNIKANTTKPKKDSTYTIQGLRLSNVRYEARPETSQSNTDRSWQVNVTDSFGGLAVFNQGAIREMLGDGTSETTSVNVRALVKRILKSASERSARAVKTFMVGEQGKSAIVISGVGLFSIDFEGVEEAERITDMTPEIEFDEDDEEEEDIDI</sequence>
<dbReference type="InterPro" id="IPR049057">
    <property type="entry name" value="NCAP_ISAV_N"/>
</dbReference>
<dbReference type="EMBL" id="KU587558">
    <property type="protein sequence ID" value="ANM86250.1"/>
    <property type="molecule type" value="Viral_cRNA"/>
</dbReference>
<proteinExistence type="predicted"/>
<keyword evidence="1" id="KW-1133">Transmembrane helix</keyword>
<evidence type="ECO:0000259" key="4">
    <source>
        <dbReference type="Pfam" id="PF21453"/>
    </source>
</evidence>
<dbReference type="Gene3D" id="1.20.120.1660">
    <property type="match status" value="1"/>
</dbReference>
<dbReference type="Pfam" id="PF21451">
    <property type="entry name" value="NCAP_ISAV_N"/>
    <property type="match status" value="1"/>
</dbReference>
<keyword evidence="1" id="KW-0812">Transmembrane</keyword>
<keyword evidence="1" id="KW-0472">Membrane</keyword>
<feature type="transmembrane region" description="Helical" evidence="1">
    <location>
        <begin position="137"/>
        <end position="159"/>
    </location>
</feature>
<dbReference type="InterPro" id="IPR049060">
    <property type="entry name" value="NCAP_ISAV_hel"/>
</dbReference>
<evidence type="ECO:0000313" key="5">
    <source>
        <dbReference type="EMBL" id="ANM86250.1"/>
    </source>
</evidence>
<name>A0A192ZIL5_9ORTO</name>
<dbReference type="Gene3D" id="2.20.25.560">
    <property type="match status" value="1"/>
</dbReference>